<proteinExistence type="predicted"/>
<dbReference type="Pfam" id="PF00766">
    <property type="entry name" value="ETF_alpha"/>
    <property type="match status" value="1"/>
</dbReference>
<evidence type="ECO:0000313" key="4">
    <source>
        <dbReference type="EMBL" id="HJA94114.1"/>
    </source>
</evidence>
<dbReference type="Pfam" id="PF01012">
    <property type="entry name" value="ETF"/>
    <property type="match status" value="1"/>
</dbReference>
<feature type="binding site" evidence="1">
    <location>
        <begin position="223"/>
        <end position="230"/>
    </location>
    <ligand>
        <name>FAD</name>
        <dbReference type="ChEBI" id="CHEBI:57692"/>
    </ligand>
</feature>
<dbReference type="GO" id="GO:0009055">
    <property type="term" value="F:electron transfer activity"/>
    <property type="evidence" value="ECO:0007669"/>
    <property type="project" value="InterPro"/>
</dbReference>
<evidence type="ECO:0000313" key="5">
    <source>
        <dbReference type="Proteomes" id="UP000886858"/>
    </source>
</evidence>
<dbReference type="GO" id="GO:0033539">
    <property type="term" value="P:fatty acid beta-oxidation using acyl-CoA dehydrogenase"/>
    <property type="evidence" value="ECO:0007669"/>
    <property type="project" value="TreeGrafter"/>
</dbReference>
<reference evidence="4" key="2">
    <citation type="submission" date="2021-04" db="EMBL/GenBank/DDBJ databases">
        <authorList>
            <person name="Gilroy R."/>
        </authorList>
    </citation>
    <scope>NUCLEOTIDE SEQUENCE</scope>
    <source>
        <strain evidence="4">CHK179-7159</strain>
    </source>
</reference>
<dbReference type="PANTHER" id="PTHR43153:SF1">
    <property type="entry name" value="ELECTRON TRANSFER FLAVOPROTEIN SUBUNIT ALPHA, MITOCHONDRIAL"/>
    <property type="match status" value="1"/>
</dbReference>
<dbReference type="PANTHER" id="PTHR43153">
    <property type="entry name" value="ELECTRON TRANSFER FLAVOPROTEIN ALPHA"/>
    <property type="match status" value="1"/>
</dbReference>
<dbReference type="InterPro" id="IPR014730">
    <property type="entry name" value="ETF_a/b_N"/>
</dbReference>
<name>A0A9D2I9N4_9FIRM</name>
<keyword evidence="1" id="KW-0285">Flavoprotein</keyword>
<sequence length="283" mass="30494">MKTRWLIIKPPDMQEKVFIGLSARVCGKSPEDAQICVLLTGKKEKVDIPYPEGVRVSVHSDPVFTSHDISLMGASLEKRIREREPDVILFPATEEGKQIAAWLAGRMGIGLTADLTDFYMDENGILHQIRMAYGASLQAEIVTCAGRIQMATIKMEREKADIVVAGGLGAGKEGFALLEELARLLGGKLGASRAAVDAGLAPFSCQIGQSGNYVNPKIYFAFGISGAVQHLAGMKGSGKIVAVNTDERALIFDYADYKICHDAADTARMMLACLKDARADGLC</sequence>
<gene>
    <name evidence="4" type="ORF">H9717_13570</name>
</gene>
<dbReference type="PIRSF" id="PIRSF000089">
    <property type="entry name" value="Electra_flavoP_a"/>
    <property type="match status" value="1"/>
</dbReference>
<feature type="binding site" evidence="1">
    <location>
        <position position="244"/>
    </location>
    <ligand>
        <name>FAD</name>
        <dbReference type="ChEBI" id="CHEBI:57692"/>
    </ligand>
</feature>
<feature type="domain" description="Electron transfer flavoprotein alpha/beta-subunit N-terminal" evidence="3">
    <location>
        <begin position="28"/>
        <end position="154"/>
    </location>
</feature>
<keyword evidence="1" id="KW-0274">FAD</keyword>
<feature type="domain" description="Electron transfer flavoprotein alpha subunit C-terminal" evidence="2">
    <location>
        <begin position="158"/>
        <end position="235"/>
    </location>
</feature>
<dbReference type="SUPFAM" id="SSF52402">
    <property type="entry name" value="Adenine nucleotide alpha hydrolases-like"/>
    <property type="match status" value="1"/>
</dbReference>
<protein>
    <submittedName>
        <fullName evidence="4">Electron transfer flavoprotein subunit alpha/FixB family protein</fullName>
    </submittedName>
</protein>
<dbReference type="EMBL" id="DWYY01000153">
    <property type="protein sequence ID" value="HJA94114.1"/>
    <property type="molecule type" value="Genomic_DNA"/>
</dbReference>
<evidence type="ECO:0000259" key="3">
    <source>
        <dbReference type="Pfam" id="PF01012"/>
    </source>
</evidence>
<dbReference type="Gene3D" id="3.40.50.1220">
    <property type="entry name" value="TPP-binding domain"/>
    <property type="match status" value="1"/>
</dbReference>
<accession>A0A9D2I9N4</accession>
<reference evidence="4" key="1">
    <citation type="journal article" date="2021" name="PeerJ">
        <title>Extensive microbial diversity within the chicken gut microbiome revealed by metagenomics and culture.</title>
        <authorList>
            <person name="Gilroy R."/>
            <person name="Ravi A."/>
            <person name="Getino M."/>
            <person name="Pursley I."/>
            <person name="Horton D.L."/>
            <person name="Alikhan N.F."/>
            <person name="Baker D."/>
            <person name="Gharbi K."/>
            <person name="Hall N."/>
            <person name="Watson M."/>
            <person name="Adriaenssens E.M."/>
            <person name="Foster-Nyarko E."/>
            <person name="Jarju S."/>
            <person name="Secka A."/>
            <person name="Antonio M."/>
            <person name="Oren A."/>
            <person name="Chaudhuri R.R."/>
            <person name="La Ragione R."/>
            <person name="Hildebrand F."/>
            <person name="Pallen M.J."/>
        </authorList>
    </citation>
    <scope>NUCLEOTIDE SEQUENCE</scope>
    <source>
        <strain evidence="4">CHK179-7159</strain>
    </source>
</reference>
<dbReference type="InterPro" id="IPR014731">
    <property type="entry name" value="ETF_asu_C"/>
</dbReference>
<dbReference type="InterPro" id="IPR001308">
    <property type="entry name" value="ETF_a/FixB"/>
</dbReference>
<dbReference type="InterPro" id="IPR029035">
    <property type="entry name" value="DHS-like_NAD/FAD-binding_dom"/>
</dbReference>
<evidence type="ECO:0000259" key="2">
    <source>
        <dbReference type="Pfam" id="PF00766"/>
    </source>
</evidence>
<dbReference type="Proteomes" id="UP000886858">
    <property type="component" value="Unassembled WGS sequence"/>
</dbReference>
<comment type="cofactor">
    <cofactor evidence="1">
        <name>FAD</name>
        <dbReference type="ChEBI" id="CHEBI:57692"/>
    </cofactor>
    <text evidence="1">Binds 1 FAD per dimer.</text>
</comment>
<dbReference type="GO" id="GO:0050660">
    <property type="term" value="F:flavin adenine dinucleotide binding"/>
    <property type="evidence" value="ECO:0007669"/>
    <property type="project" value="InterPro"/>
</dbReference>
<dbReference type="AlphaFoldDB" id="A0A9D2I9N4"/>
<feature type="binding site" evidence="1">
    <location>
        <begin position="206"/>
        <end position="210"/>
    </location>
    <ligand>
        <name>FAD</name>
        <dbReference type="ChEBI" id="CHEBI:57692"/>
    </ligand>
</feature>
<dbReference type="SUPFAM" id="SSF52467">
    <property type="entry name" value="DHS-like NAD/FAD-binding domain"/>
    <property type="match status" value="1"/>
</dbReference>
<organism evidence="4 5">
    <name type="scientific">Candidatus Eisenbergiella merdipullorum</name>
    <dbReference type="NCBI Taxonomy" id="2838553"/>
    <lineage>
        <taxon>Bacteria</taxon>
        <taxon>Bacillati</taxon>
        <taxon>Bacillota</taxon>
        <taxon>Clostridia</taxon>
        <taxon>Lachnospirales</taxon>
        <taxon>Lachnospiraceae</taxon>
        <taxon>Eisenbergiella</taxon>
    </lineage>
</organism>
<evidence type="ECO:0000256" key="1">
    <source>
        <dbReference type="PIRSR" id="PIRSR000089-1"/>
    </source>
</evidence>
<feature type="binding site" evidence="1">
    <location>
        <begin position="192"/>
        <end position="193"/>
    </location>
    <ligand>
        <name>FAD</name>
        <dbReference type="ChEBI" id="CHEBI:57692"/>
    </ligand>
</feature>
<comment type="caution">
    <text evidence="4">The sequence shown here is derived from an EMBL/GenBank/DDBJ whole genome shotgun (WGS) entry which is preliminary data.</text>
</comment>